<feature type="chain" id="PRO_5038416157" description="Lipoprotein" evidence="2">
    <location>
        <begin position="25"/>
        <end position="67"/>
    </location>
</feature>
<gene>
    <name evidence="3" type="ORF">H9848_04580</name>
</gene>
<accession>A0A9D1XQF7</accession>
<feature type="compositionally biased region" description="Basic and acidic residues" evidence="1">
    <location>
        <begin position="29"/>
        <end position="48"/>
    </location>
</feature>
<evidence type="ECO:0000256" key="2">
    <source>
        <dbReference type="SAM" id="SignalP"/>
    </source>
</evidence>
<feature type="region of interest" description="Disordered" evidence="1">
    <location>
        <begin position="29"/>
        <end position="67"/>
    </location>
</feature>
<reference evidence="3" key="1">
    <citation type="journal article" date="2021" name="PeerJ">
        <title>Extensive microbial diversity within the chicken gut microbiome revealed by metagenomics and culture.</title>
        <authorList>
            <person name="Gilroy R."/>
            <person name="Ravi A."/>
            <person name="Getino M."/>
            <person name="Pursley I."/>
            <person name="Horton D.L."/>
            <person name="Alikhan N.F."/>
            <person name="Baker D."/>
            <person name="Gharbi K."/>
            <person name="Hall N."/>
            <person name="Watson M."/>
            <person name="Adriaenssens E.M."/>
            <person name="Foster-Nyarko E."/>
            <person name="Jarju S."/>
            <person name="Secka A."/>
            <person name="Antonio M."/>
            <person name="Oren A."/>
            <person name="Chaudhuri R.R."/>
            <person name="La Ragione R."/>
            <person name="Hildebrand F."/>
            <person name="Pallen M.J."/>
        </authorList>
    </citation>
    <scope>NUCLEOTIDE SEQUENCE</scope>
    <source>
        <strain evidence="3">ChiHecec2B26-12326</strain>
    </source>
</reference>
<keyword evidence="2" id="KW-0732">Signal</keyword>
<evidence type="ECO:0000256" key="1">
    <source>
        <dbReference type="SAM" id="MobiDB-lite"/>
    </source>
</evidence>
<comment type="caution">
    <text evidence="3">The sequence shown here is derived from an EMBL/GenBank/DDBJ whole genome shotgun (WGS) entry which is preliminary data.</text>
</comment>
<dbReference type="AlphaFoldDB" id="A0A9D1XQF7"/>
<sequence length="67" mass="7411">MEKKTIKWNALASFLLALLLCAGAAKRAAKEREKAEKQSSASKKETTVKTKAPKAQKSAPVRTVRRR</sequence>
<organism evidence="3 4">
    <name type="scientific">Candidatus Parabacteroides intestinigallinarum</name>
    <dbReference type="NCBI Taxonomy" id="2838722"/>
    <lineage>
        <taxon>Bacteria</taxon>
        <taxon>Pseudomonadati</taxon>
        <taxon>Bacteroidota</taxon>
        <taxon>Bacteroidia</taxon>
        <taxon>Bacteroidales</taxon>
        <taxon>Tannerellaceae</taxon>
        <taxon>Parabacteroides</taxon>
    </lineage>
</organism>
<proteinExistence type="predicted"/>
<dbReference type="Proteomes" id="UP000823847">
    <property type="component" value="Unassembled WGS sequence"/>
</dbReference>
<reference evidence="3" key="2">
    <citation type="submission" date="2021-04" db="EMBL/GenBank/DDBJ databases">
        <authorList>
            <person name="Gilroy R."/>
        </authorList>
    </citation>
    <scope>NUCLEOTIDE SEQUENCE</scope>
    <source>
        <strain evidence="3">ChiHecec2B26-12326</strain>
    </source>
</reference>
<evidence type="ECO:0008006" key="5">
    <source>
        <dbReference type="Google" id="ProtNLM"/>
    </source>
</evidence>
<evidence type="ECO:0000313" key="3">
    <source>
        <dbReference type="EMBL" id="HIX85867.1"/>
    </source>
</evidence>
<feature type="signal peptide" evidence="2">
    <location>
        <begin position="1"/>
        <end position="24"/>
    </location>
</feature>
<dbReference type="EMBL" id="DXEN01000029">
    <property type="protein sequence ID" value="HIX85867.1"/>
    <property type="molecule type" value="Genomic_DNA"/>
</dbReference>
<name>A0A9D1XQF7_9BACT</name>
<feature type="non-terminal residue" evidence="3">
    <location>
        <position position="67"/>
    </location>
</feature>
<protein>
    <recommendedName>
        <fullName evidence="5">Lipoprotein</fullName>
    </recommendedName>
</protein>
<evidence type="ECO:0000313" key="4">
    <source>
        <dbReference type="Proteomes" id="UP000823847"/>
    </source>
</evidence>